<dbReference type="InterPro" id="IPR027417">
    <property type="entry name" value="P-loop_NTPase"/>
</dbReference>
<organism evidence="1 2">
    <name type="scientific">Gaoshiqia sediminis</name>
    <dbReference type="NCBI Taxonomy" id="2986998"/>
    <lineage>
        <taxon>Bacteria</taxon>
        <taxon>Pseudomonadati</taxon>
        <taxon>Bacteroidota</taxon>
        <taxon>Bacteroidia</taxon>
        <taxon>Marinilabiliales</taxon>
        <taxon>Prolixibacteraceae</taxon>
        <taxon>Gaoshiqia</taxon>
    </lineage>
</organism>
<dbReference type="Proteomes" id="UP001163821">
    <property type="component" value="Unassembled WGS sequence"/>
</dbReference>
<dbReference type="EMBL" id="JAPAAF010000015">
    <property type="protein sequence ID" value="MCW0483350.1"/>
    <property type="molecule type" value="Genomic_DNA"/>
</dbReference>
<dbReference type="SUPFAM" id="SSF52540">
    <property type="entry name" value="P-loop containing nucleoside triphosphate hydrolases"/>
    <property type="match status" value="1"/>
</dbReference>
<reference evidence="1" key="1">
    <citation type="submission" date="2022-10" db="EMBL/GenBank/DDBJ databases">
        <title>Gaoshiqiia sediminis gen. nov., sp. nov., isolated from coastal sediment.</title>
        <authorList>
            <person name="Yu W.X."/>
            <person name="Mu D.S."/>
            <person name="Du J.Z."/>
            <person name="Liang Y.Q."/>
        </authorList>
    </citation>
    <scope>NUCLEOTIDE SEQUENCE</scope>
    <source>
        <strain evidence="1">A06</strain>
    </source>
</reference>
<gene>
    <name evidence="1" type="ORF">N2K84_11455</name>
</gene>
<keyword evidence="2" id="KW-1185">Reference proteome</keyword>
<evidence type="ECO:0000313" key="1">
    <source>
        <dbReference type="EMBL" id="MCW0483350.1"/>
    </source>
</evidence>
<evidence type="ECO:0000313" key="2">
    <source>
        <dbReference type="Proteomes" id="UP001163821"/>
    </source>
</evidence>
<name>A0AA42CAD3_9BACT</name>
<dbReference type="RefSeq" id="WP_282591952.1">
    <property type="nucleotide sequence ID" value="NZ_JAPAAF010000015.1"/>
</dbReference>
<protein>
    <recommendedName>
        <fullName evidence="3">NACHT domain-containing protein</fullName>
    </recommendedName>
</protein>
<comment type="caution">
    <text evidence="1">The sequence shown here is derived from an EMBL/GenBank/DDBJ whole genome shotgun (WGS) entry which is preliminary data.</text>
</comment>
<proteinExistence type="predicted"/>
<dbReference type="AlphaFoldDB" id="A0AA42CAD3"/>
<accession>A0AA42CAD3</accession>
<sequence length="759" mass="89414">MEFKDWQEFINHFEKERHRYSPLDNWENLKNRTNEITRKSLESLKHKLGDRFNNFPYRRFAEKRFSAFLSSPQVATAFVAPDGYGKTPIVVQLAERFFTGPDALCPNDILCLVDGSLLYNLVTIHQRVSRLYNLIEYDPRNSFSTGFREHPEQVKGRFVLVIDGIDDVYPINGKTLQFIENLLKVISTYEHIPWFKVLITCTPLIWRMFSERIQKDHLQKLLWYNSTLRGTEHEIINIPLLKRREIDEILAKNHFPQRLDDLEVNNPDLADIIRTPYLLHLFIITGKTKGSIHEIDLLNLYIKRMVLSPPMLYEKYSILKSYFSLCSYGEMGVEVKKNDLHLSPSENIAYIELMRIGLLYEYSLVDEYLTLNTYVSFSHHALFAYYLANILLKENTLTIDYLREKITDYYHSPKLQVTMVEYFVKILFKEEQVEILKDIFTLFEKEMPPKNTYPSDKPCCWGMLAFFVSCEMRKNPGIRELLLPWYAQSEIGCRLYFERFFDLDRIVLNSGDELDCYLRYNKSDSAKRYVHYLKYMQYFLSENHELCQQEYEHVSKSELPKEGTPSDFAHYFVPQLIHQAVCHTDMDGSLMAVAHDTANQLLHSGKQEKTGLPVFEFELISALHYGQRHLEIIQLARQVLENYDLSNWESSVSYQLFLSDYASALLQDGEKQTATDLYKLVKFKHINFPMNMKYFLKIRLQFIKAEFLTANGEPGKARSLLRKIQSVSEKLQFRYFYQKALKMEAELSQPPGSQKHQQV</sequence>
<evidence type="ECO:0008006" key="3">
    <source>
        <dbReference type="Google" id="ProtNLM"/>
    </source>
</evidence>